<feature type="non-terminal residue" evidence="1">
    <location>
        <position position="1"/>
    </location>
</feature>
<organism evidence="1">
    <name type="scientific">hydrothermal vent metagenome</name>
    <dbReference type="NCBI Taxonomy" id="652676"/>
    <lineage>
        <taxon>unclassified sequences</taxon>
        <taxon>metagenomes</taxon>
        <taxon>ecological metagenomes</taxon>
    </lineage>
</organism>
<name>A0A3B0TR53_9ZZZZ</name>
<reference evidence="1" key="1">
    <citation type="submission" date="2018-06" db="EMBL/GenBank/DDBJ databases">
        <authorList>
            <person name="Zhirakovskaya E."/>
        </authorList>
    </citation>
    <scope>NUCLEOTIDE SEQUENCE</scope>
</reference>
<dbReference type="EMBL" id="UOEQ01000274">
    <property type="protein sequence ID" value="VAW20438.1"/>
    <property type="molecule type" value="Genomic_DNA"/>
</dbReference>
<accession>A0A3B0TR53</accession>
<sequence length="64" mass="6654">LDMAANKGKPATRAGYDLGQAKLVAGVRNTHDLFSKRNGPGQGNSQGPAKLVAGVGFEPTTFRL</sequence>
<gene>
    <name evidence="1" type="ORF">MNBD_ALPHA11-639</name>
</gene>
<protein>
    <submittedName>
        <fullName evidence="1">Uncharacterized protein</fullName>
    </submittedName>
</protein>
<evidence type="ECO:0000313" key="1">
    <source>
        <dbReference type="EMBL" id="VAW20438.1"/>
    </source>
</evidence>
<dbReference type="AlphaFoldDB" id="A0A3B0TR53"/>
<proteinExistence type="predicted"/>